<evidence type="ECO:0000313" key="1">
    <source>
        <dbReference type="EMBL" id="KAF9148068.1"/>
    </source>
</evidence>
<dbReference type="Proteomes" id="UP000748756">
    <property type="component" value="Unassembled WGS sequence"/>
</dbReference>
<sequence length="367" mass="40810">MGPNRVYLDCIATDPASSTLYAITSGKLASDSASSSSYKINNKIFLLKSTTPTTPLPYVNSHNNITWSVISTTPSAPLSYGHQAFRTVDCAVSSKGAFTALFRNAQALTPGTDLRELVPVGVRYDPKTDGWVGVRTSVLYGWTSSLWQHQSFYVSKDGGEEVLVHMLTDVVGSVVRFGVVDGVDNVLRLASVWKLADKDKNQYHLGSIYDTMSWETLHWTDLFTNGLFKTKKRYDSTKIVYANGRLYMTRYRIYTMTQENTTTKAMKLSTLSTVRLSNPQDKKTFPHSYYETVHQTFIALNGYQPYPQSQALTPIIIVVGLTAQGIYGFSSNPNLTNTVNNSNTVPVPIGFTDLRLPEVYFTPGTYD</sequence>
<keyword evidence="2" id="KW-1185">Reference proteome</keyword>
<evidence type="ECO:0000313" key="2">
    <source>
        <dbReference type="Proteomes" id="UP000748756"/>
    </source>
</evidence>
<dbReference type="AlphaFoldDB" id="A0A9P5RUU8"/>
<dbReference type="EMBL" id="JAAAUQ010000715">
    <property type="protein sequence ID" value="KAF9148068.1"/>
    <property type="molecule type" value="Genomic_DNA"/>
</dbReference>
<accession>A0A9P5RUU8</accession>
<organism evidence="1 2">
    <name type="scientific">Linnemannia schmuckeri</name>
    <dbReference type="NCBI Taxonomy" id="64567"/>
    <lineage>
        <taxon>Eukaryota</taxon>
        <taxon>Fungi</taxon>
        <taxon>Fungi incertae sedis</taxon>
        <taxon>Mucoromycota</taxon>
        <taxon>Mortierellomycotina</taxon>
        <taxon>Mortierellomycetes</taxon>
        <taxon>Mortierellales</taxon>
        <taxon>Mortierellaceae</taxon>
        <taxon>Linnemannia</taxon>
    </lineage>
</organism>
<gene>
    <name evidence="1" type="ORF">BG015_010231</name>
</gene>
<comment type="caution">
    <text evidence="1">The sequence shown here is derived from an EMBL/GenBank/DDBJ whole genome shotgun (WGS) entry which is preliminary data.</text>
</comment>
<protein>
    <submittedName>
        <fullName evidence="1">Uncharacterized protein</fullName>
    </submittedName>
</protein>
<reference evidence="1" key="1">
    <citation type="journal article" date="2020" name="Fungal Divers.">
        <title>Resolving the Mortierellaceae phylogeny through synthesis of multi-gene phylogenetics and phylogenomics.</title>
        <authorList>
            <person name="Vandepol N."/>
            <person name="Liber J."/>
            <person name="Desiro A."/>
            <person name="Na H."/>
            <person name="Kennedy M."/>
            <person name="Barry K."/>
            <person name="Grigoriev I.V."/>
            <person name="Miller A.N."/>
            <person name="O'Donnell K."/>
            <person name="Stajich J.E."/>
            <person name="Bonito G."/>
        </authorList>
    </citation>
    <scope>NUCLEOTIDE SEQUENCE</scope>
    <source>
        <strain evidence="1">NRRL 6426</strain>
    </source>
</reference>
<proteinExistence type="predicted"/>
<name>A0A9P5RUU8_9FUNG</name>